<evidence type="ECO:0000313" key="1">
    <source>
        <dbReference type="EMBL" id="OBS80522.1"/>
    </source>
</evidence>
<dbReference type="EMBL" id="LZPO01017348">
    <property type="protein sequence ID" value="OBS80522.1"/>
    <property type="molecule type" value="Genomic_DNA"/>
</dbReference>
<dbReference type="STRING" id="56216.A0A1A6HS28"/>
<dbReference type="GO" id="GO:0099536">
    <property type="term" value="P:synaptic signaling"/>
    <property type="evidence" value="ECO:0007669"/>
    <property type="project" value="TreeGrafter"/>
</dbReference>
<keyword evidence="2" id="KW-1185">Reference proteome</keyword>
<comment type="caution">
    <text evidence="1">The sequence shown here is derived from an EMBL/GenBank/DDBJ whole genome shotgun (WGS) entry which is preliminary data.</text>
</comment>
<dbReference type="AlphaFoldDB" id="A0A1A6HS28"/>
<protein>
    <submittedName>
        <fullName evidence="1">Uncharacterized protein</fullName>
    </submittedName>
</protein>
<dbReference type="Proteomes" id="UP000092124">
    <property type="component" value="Unassembled WGS sequence"/>
</dbReference>
<dbReference type="OrthoDB" id="10057795at2759"/>
<organism evidence="1 2">
    <name type="scientific">Neotoma lepida</name>
    <name type="common">Desert woodrat</name>
    <dbReference type="NCBI Taxonomy" id="56216"/>
    <lineage>
        <taxon>Eukaryota</taxon>
        <taxon>Metazoa</taxon>
        <taxon>Chordata</taxon>
        <taxon>Craniata</taxon>
        <taxon>Vertebrata</taxon>
        <taxon>Euteleostomi</taxon>
        <taxon>Mammalia</taxon>
        <taxon>Eutheria</taxon>
        <taxon>Euarchontoglires</taxon>
        <taxon>Glires</taxon>
        <taxon>Rodentia</taxon>
        <taxon>Myomorpha</taxon>
        <taxon>Muroidea</taxon>
        <taxon>Cricetidae</taxon>
        <taxon>Neotominae</taxon>
        <taxon>Neotoma</taxon>
    </lineage>
</organism>
<dbReference type="GO" id="GO:0045202">
    <property type="term" value="C:synapse"/>
    <property type="evidence" value="ECO:0007669"/>
    <property type="project" value="GOC"/>
</dbReference>
<sequence>MVVDSLQWDDHREETEELLRKYEARFYMLQQARHDPLSKQVSDNQLLLQELGSGDGVIMAFDNVLQKLLEEYSSDDTRNVKETTEYLKTSWINLKQR</sequence>
<dbReference type="PANTHER" id="PTHR12268">
    <property type="entry name" value="E3 UBIQUITIN-PROTEIN LIGASE KCMF1"/>
    <property type="match status" value="1"/>
</dbReference>
<dbReference type="GO" id="GO:0005886">
    <property type="term" value="C:plasma membrane"/>
    <property type="evidence" value="ECO:0007669"/>
    <property type="project" value="TreeGrafter"/>
</dbReference>
<dbReference type="SUPFAM" id="SSF46966">
    <property type="entry name" value="Spectrin repeat"/>
    <property type="match status" value="1"/>
</dbReference>
<accession>A0A1A6HS28</accession>
<evidence type="ECO:0000313" key="2">
    <source>
        <dbReference type="Proteomes" id="UP000092124"/>
    </source>
</evidence>
<dbReference type="PANTHER" id="PTHR12268:SF26">
    <property type="entry name" value="UTROPHIN"/>
    <property type="match status" value="1"/>
</dbReference>
<proteinExistence type="predicted"/>
<dbReference type="InterPro" id="IPR050774">
    <property type="entry name" value="KCMF1/Dystrophin"/>
</dbReference>
<name>A0A1A6HS28_NEOLE</name>
<gene>
    <name evidence="1" type="ORF">A6R68_21276</name>
</gene>
<reference evidence="1 2" key="1">
    <citation type="submission" date="2016-06" db="EMBL/GenBank/DDBJ databases">
        <title>The Draft Genome Sequence and Annotation of the Desert Woodrat Neotoma lepida.</title>
        <authorList>
            <person name="Campbell M."/>
            <person name="Oakeson K.F."/>
            <person name="Yandell M."/>
            <person name="Halpert J.R."/>
            <person name="Dearing D."/>
        </authorList>
    </citation>
    <scope>NUCLEOTIDE SEQUENCE [LARGE SCALE GENOMIC DNA]</scope>
    <source>
        <strain evidence="1">417</strain>
        <tissue evidence="1">Liver</tissue>
    </source>
</reference>